<proteinExistence type="predicted"/>
<feature type="transmembrane region" description="Helical" evidence="1">
    <location>
        <begin position="162"/>
        <end position="182"/>
    </location>
</feature>
<feature type="transmembrane region" description="Helical" evidence="1">
    <location>
        <begin position="251"/>
        <end position="277"/>
    </location>
</feature>
<dbReference type="EMBL" id="PKUN01000009">
    <property type="protein sequence ID" value="PLX61995.1"/>
    <property type="molecule type" value="Genomic_DNA"/>
</dbReference>
<organism evidence="2 3">
    <name type="scientific">Sedimenticola selenatireducens</name>
    <dbReference type="NCBI Taxonomy" id="191960"/>
    <lineage>
        <taxon>Bacteria</taxon>
        <taxon>Pseudomonadati</taxon>
        <taxon>Pseudomonadota</taxon>
        <taxon>Gammaproteobacteria</taxon>
        <taxon>Chromatiales</taxon>
        <taxon>Sedimenticolaceae</taxon>
        <taxon>Sedimenticola</taxon>
    </lineage>
</organism>
<protein>
    <recommendedName>
        <fullName evidence="4">NnrS family protein</fullName>
    </recommendedName>
</protein>
<gene>
    <name evidence="2" type="ORF">C0630_08285</name>
</gene>
<keyword evidence="1" id="KW-1133">Transmembrane helix</keyword>
<evidence type="ECO:0000256" key="1">
    <source>
        <dbReference type="SAM" id="Phobius"/>
    </source>
</evidence>
<feature type="transmembrane region" description="Helical" evidence="1">
    <location>
        <begin position="77"/>
        <end position="108"/>
    </location>
</feature>
<feature type="transmembrane region" description="Helical" evidence="1">
    <location>
        <begin position="352"/>
        <end position="370"/>
    </location>
</feature>
<feature type="transmembrane region" description="Helical" evidence="1">
    <location>
        <begin position="289"/>
        <end position="310"/>
    </location>
</feature>
<dbReference type="RefSeq" id="WP_273438793.1">
    <property type="nucleotide sequence ID" value="NZ_PKUN01000009.1"/>
</dbReference>
<feature type="transmembrane region" description="Helical" evidence="1">
    <location>
        <begin position="202"/>
        <end position="230"/>
    </location>
</feature>
<evidence type="ECO:0000313" key="2">
    <source>
        <dbReference type="EMBL" id="PLX61995.1"/>
    </source>
</evidence>
<comment type="caution">
    <text evidence="2">The sequence shown here is derived from an EMBL/GenBank/DDBJ whole genome shotgun (WGS) entry which is preliminary data.</text>
</comment>
<feature type="transmembrane region" description="Helical" evidence="1">
    <location>
        <begin position="37"/>
        <end position="56"/>
    </location>
</feature>
<evidence type="ECO:0008006" key="4">
    <source>
        <dbReference type="Google" id="ProtNLM"/>
    </source>
</evidence>
<feature type="transmembrane region" description="Helical" evidence="1">
    <location>
        <begin position="128"/>
        <end position="150"/>
    </location>
</feature>
<name>A0A2N6CXH0_9GAMM</name>
<dbReference type="AlphaFoldDB" id="A0A2N6CXH0"/>
<reference evidence="2 3" key="1">
    <citation type="submission" date="2017-11" db="EMBL/GenBank/DDBJ databases">
        <title>Genome-resolved metagenomics identifies genetic mobility, metabolic interactions, and unexpected diversity in perchlorate-reducing communities.</title>
        <authorList>
            <person name="Barnum T.P."/>
            <person name="Figueroa I.A."/>
            <person name="Carlstrom C.I."/>
            <person name="Lucas L.N."/>
            <person name="Engelbrektson A.L."/>
            <person name="Coates J.D."/>
        </authorList>
    </citation>
    <scope>NUCLEOTIDE SEQUENCE [LARGE SCALE GENOMIC DNA]</scope>
    <source>
        <strain evidence="2">BM301</strain>
    </source>
</reference>
<keyword evidence="1" id="KW-0472">Membrane</keyword>
<accession>A0A2N6CXH0</accession>
<sequence length="374" mass="40275">MKLHPLLIVLLLTTLAGFASGLLLPYMLPLRPSAPLHLIFALGIMPLIMGAMTYFVPVLTRTRAAEPLSLVPALLALGAGIVLSFSLFFSFALYPFGAVAGLIAALWLSIWMQRRKRQTLGRPHPGLLWYQLALLALILGLLSILAGYLLPDQWTQLRRLHLHLNLLVFVGLTALGTLRVLLPTTGGYADPEAGPWLMRQWPWITAGAGLIAAGAAWSPALSLLGLLLWLPPLGQLLRSLLITHRRAVWQAHGASTSLATAVSGLLILLLSGTAHAFGLLNASNTTQAFIPLFLLPLVTGAATHLLPLWITSAGDNSREQALRSRLGRHSAVRAALFLLGGALILADQNWGMVPILLALLHFLSAVLFSLRSKS</sequence>
<evidence type="ECO:0000313" key="3">
    <source>
        <dbReference type="Proteomes" id="UP000235015"/>
    </source>
</evidence>
<dbReference type="STRING" id="1111735.GCA_000428045_04235"/>
<keyword evidence="1" id="KW-0812">Transmembrane</keyword>
<dbReference type="Proteomes" id="UP000235015">
    <property type="component" value="Unassembled WGS sequence"/>
</dbReference>